<protein>
    <submittedName>
        <fullName evidence="2">Uncharacterized protein</fullName>
    </submittedName>
</protein>
<feature type="compositionally biased region" description="Basic and acidic residues" evidence="1">
    <location>
        <begin position="337"/>
        <end position="347"/>
    </location>
</feature>
<feature type="region of interest" description="Disordered" evidence="1">
    <location>
        <begin position="269"/>
        <end position="347"/>
    </location>
</feature>
<keyword evidence="3" id="KW-1185">Reference proteome</keyword>
<comment type="caution">
    <text evidence="2">The sequence shown here is derived from an EMBL/GenBank/DDBJ whole genome shotgun (WGS) entry which is preliminary data.</text>
</comment>
<name>A0A561AZK5_9ACTN</name>
<evidence type="ECO:0000256" key="1">
    <source>
        <dbReference type="SAM" id="MobiDB-lite"/>
    </source>
</evidence>
<evidence type="ECO:0000313" key="2">
    <source>
        <dbReference type="EMBL" id="TWD72031.1"/>
    </source>
</evidence>
<reference evidence="2 3" key="1">
    <citation type="submission" date="2019-06" db="EMBL/GenBank/DDBJ databases">
        <title>Sequencing the genomes of 1000 actinobacteria strains.</title>
        <authorList>
            <person name="Klenk H.-P."/>
        </authorList>
    </citation>
    <scope>NUCLEOTIDE SEQUENCE [LARGE SCALE GENOMIC DNA]</scope>
    <source>
        <strain evidence="2 3">DSM 24683</strain>
    </source>
</reference>
<dbReference type="Proteomes" id="UP000318380">
    <property type="component" value="Unassembled WGS sequence"/>
</dbReference>
<dbReference type="EMBL" id="VIVK01000005">
    <property type="protein sequence ID" value="TWD72031.1"/>
    <property type="molecule type" value="Genomic_DNA"/>
</dbReference>
<accession>A0A561AZK5</accession>
<feature type="compositionally biased region" description="Polar residues" evidence="1">
    <location>
        <begin position="301"/>
        <end position="310"/>
    </location>
</feature>
<gene>
    <name evidence="2" type="ORF">FB561_7555</name>
</gene>
<dbReference type="AlphaFoldDB" id="A0A561AZK5"/>
<proteinExistence type="predicted"/>
<evidence type="ECO:0000313" key="3">
    <source>
        <dbReference type="Proteomes" id="UP000318380"/>
    </source>
</evidence>
<organism evidence="2 3">
    <name type="scientific">Kribbella amoyensis</name>
    <dbReference type="NCBI Taxonomy" id="996641"/>
    <lineage>
        <taxon>Bacteria</taxon>
        <taxon>Bacillati</taxon>
        <taxon>Actinomycetota</taxon>
        <taxon>Actinomycetes</taxon>
        <taxon>Propionibacteriales</taxon>
        <taxon>Kribbellaceae</taxon>
        <taxon>Kribbella</taxon>
    </lineage>
</organism>
<sequence>MTHVLDTFGGALGFQPRGVRDGFTTGVDTDGTIRVAGRHRRALDRLFLASSENRQPGYLTRLQARNALHALGSAAAKAALTPANLPGDDPTRQRAETAVAKGLPGAWADTQLNDALQPDSWATSAGKVYPPIRRILSPDYAAIDGAKKLVGSLSRASGRPSREVLDQLVKSSDRCRTAAEQIRGGPAQPSDVATEQTTAVIAKQLAGERSRGQKVAAAAGFAAAGVAGATGAIPVAAGLAAASATTWRAANANNAAAGARQAVVAADQAGRQVSASPQARQDVPPVPTQEKAAETARPIQATLTPQQVLAPNSPAAGAVRQATSGIDGARGPQATGRTHDPSRGLGD</sequence>